<feature type="chain" id="PRO_5045444429" evidence="3">
    <location>
        <begin position="40"/>
        <end position="420"/>
    </location>
</feature>
<protein>
    <submittedName>
        <fullName evidence="5">ABC transporter permease</fullName>
    </submittedName>
</protein>
<keyword evidence="3" id="KW-0732">Signal</keyword>
<feature type="transmembrane region" description="Helical" evidence="2">
    <location>
        <begin position="301"/>
        <end position="323"/>
    </location>
</feature>
<dbReference type="Proteomes" id="UP000812844">
    <property type="component" value="Unassembled WGS sequence"/>
</dbReference>
<dbReference type="Pfam" id="PF07705">
    <property type="entry name" value="CARDB"/>
    <property type="match status" value="1"/>
</dbReference>
<accession>A0ABS6W9N1</accession>
<gene>
    <name evidence="5" type="ORF">KIH73_03525</name>
</gene>
<feature type="compositionally biased region" description="Gly residues" evidence="1">
    <location>
        <begin position="348"/>
        <end position="359"/>
    </location>
</feature>
<feature type="signal peptide" evidence="3">
    <location>
        <begin position="1"/>
        <end position="39"/>
    </location>
</feature>
<reference evidence="5 6" key="1">
    <citation type="submission" date="2021-05" db="EMBL/GenBank/DDBJ databases">
        <title>Phylogenetic classification of ten novel species belonging to the genus Bifidobacterium comprising B. colchicus sp. nov., B. abeli sp. nov., B. bicoloris sp. nov., B. guerezis sp. nov., B. rosaliae sp. nov., B. santillanensis sp. nov., B. argentati sp. nov., B. amazzoni sp. nov., B. pluviali sp. nov., and B. pinnaculum sp. nov.</title>
        <authorList>
            <person name="Lugli G.A."/>
            <person name="Ruiz Garcia L."/>
            <person name="Margolles A."/>
            <person name="Ventura M."/>
        </authorList>
    </citation>
    <scope>NUCLEOTIDE SEQUENCE [LARGE SCALE GENOMIC DNA]</scope>
    <source>
        <strain evidence="5 6">6T3</strain>
    </source>
</reference>
<dbReference type="EMBL" id="JAHBBD010000005">
    <property type="protein sequence ID" value="MBW3082457.1"/>
    <property type="molecule type" value="Genomic_DNA"/>
</dbReference>
<sequence length="420" mass="42500">MTHRASRRAAGPAMAAWAALIAAALALALALLPAPPARADDDPAADAATVAPTAGPVPNVIITNFTYGDAPATVGGDFTLGYTFQNMGRVAVQNMVVTVDGGDSFSIAGGTNTFYVDWLDAGYSLTQSVPMQALGSAASGAHAVTVGFRYEYVDAGVRSTGSSDIRIAVPVVQPDRFQINDPVLPESAYAGEEVTVTMAYVNKGKADVANVEASIEGEGIESAVSSQYLGNVASGGTGSVGFAFTPLAAGEVNATLHISYEDPNGEAKTRDFPITLNVDESVPVIDEGMDLEPEPEPAVPLWAWIAGGAALAALAVALAVVAVRRRRARHAARRADDEDWDDWDGGDPEAGGADGGASGDAGVSDGSGVSGGPSRSDDDAAARSGDPAGSGDVVALPGGAPSADGERTQVIADGADGMRR</sequence>
<dbReference type="InterPro" id="IPR011635">
    <property type="entry name" value="CARDB"/>
</dbReference>
<feature type="region of interest" description="Disordered" evidence="1">
    <location>
        <begin position="330"/>
        <end position="420"/>
    </location>
</feature>
<evidence type="ECO:0000256" key="1">
    <source>
        <dbReference type="SAM" id="MobiDB-lite"/>
    </source>
</evidence>
<proteinExistence type="predicted"/>
<comment type="caution">
    <text evidence="5">The sequence shown here is derived from an EMBL/GenBank/DDBJ whole genome shotgun (WGS) entry which is preliminary data.</text>
</comment>
<keyword evidence="6" id="KW-1185">Reference proteome</keyword>
<evidence type="ECO:0000259" key="4">
    <source>
        <dbReference type="Pfam" id="PF07705"/>
    </source>
</evidence>
<evidence type="ECO:0000256" key="2">
    <source>
        <dbReference type="SAM" id="Phobius"/>
    </source>
</evidence>
<feature type="compositionally biased region" description="Low complexity" evidence="1">
    <location>
        <begin position="382"/>
        <end position="392"/>
    </location>
</feature>
<dbReference type="PANTHER" id="PTHR35902">
    <property type="entry name" value="S-LAYER DOMAIN-LIKE PROTEIN-RELATED"/>
    <property type="match status" value="1"/>
</dbReference>
<evidence type="ECO:0000256" key="3">
    <source>
        <dbReference type="SAM" id="SignalP"/>
    </source>
</evidence>
<feature type="domain" description="CARDB" evidence="4">
    <location>
        <begin position="177"/>
        <end position="261"/>
    </location>
</feature>
<feature type="compositionally biased region" description="Acidic residues" evidence="1">
    <location>
        <begin position="337"/>
        <end position="347"/>
    </location>
</feature>
<keyword evidence="2" id="KW-0812">Transmembrane</keyword>
<keyword evidence="2" id="KW-0472">Membrane</keyword>
<keyword evidence="2" id="KW-1133">Transmembrane helix</keyword>
<organism evidence="5 6">
    <name type="scientific">Bifidobacterium phasiani</name>
    <dbReference type="NCBI Taxonomy" id="2834431"/>
    <lineage>
        <taxon>Bacteria</taxon>
        <taxon>Bacillati</taxon>
        <taxon>Actinomycetota</taxon>
        <taxon>Actinomycetes</taxon>
        <taxon>Bifidobacteriales</taxon>
        <taxon>Bifidobacteriaceae</taxon>
        <taxon>Bifidobacterium</taxon>
    </lineage>
</organism>
<dbReference type="RefSeq" id="WP_219080589.1">
    <property type="nucleotide sequence ID" value="NZ_JAHBBD010000005.1"/>
</dbReference>
<evidence type="ECO:0000313" key="5">
    <source>
        <dbReference type="EMBL" id="MBW3082457.1"/>
    </source>
</evidence>
<name>A0ABS6W9N1_9BIFI</name>
<evidence type="ECO:0000313" key="6">
    <source>
        <dbReference type="Proteomes" id="UP000812844"/>
    </source>
</evidence>